<reference evidence="1" key="1">
    <citation type="journal article" date="2020" name="Nature">
        <title>Giant virus diversity and host interactions through global metagenomics.</title>
        <authorList>
            <person name="Schulz F."/>
            <person name="Roux S."/>
            <person name="Paez-Espino D."/>
            <person name="Jungbluth S."/>
            <person name="Walsh D.A."/>
            <person name="Denef V.J."/>
            <person name="McMahon K.D."/>
            <person name="Konstantinidis K.T."/>
            <person name="Eloe-Fadrosh E.A."/>
            <person name="Kyrpides N.C."/>
            <person name="Woyke T."/>
        </authorList>
    </citation>
    <scope>NUCLEOTIDE SEQUENCE</scope>
    <source>
        <strain evidence="1">GVMAG-M-3300023184-168</strain>
    </source>
</reference>
<evidence type="ECO:0000313" key="1">
    <source>
        <dbReference type="EMBL" id="QHT83580.1"/>
    </source>
</evidence>
<dbReference type="InterPro" id="IPR043928">
    <property type="entry name" value="DNVP"/>
</dbReference>
<proteinExistence type="predicted"/>
<dbReference type="AlphaFoldDB" id="A0A6C0HT59"/>
<organism evidence="1">
    <name type="scientific">viral metagenome</name>
    <dbReference type="NCBI Taxonomy" id="1070528"/>
    <lineage>
        <taxon>unclassified sequences</taxon>
        <taxon>metagenomes</taxon>
        <taxon>organismal metagenomes</taxon>
    </lineage>
</organism>
<dbReference type="GO" id="GO:0051276">
    <property type="term" value="P:chromosome organization"/>
    <property type="evidence" value="ECO:0007669"/>
    <property type="project" value="InterPro"/>
</dbReference>
<sequence length="99" mass="11749">MHRHTRSEKDHMFHIQGKTYKELSGSRVQVMNNNAYKTPGGLHKGDLMRNKWGRIVSRRKHKTAKRERRLEKAGFFAEKGKFGVVKKEVTKKRRTMKKK</sequence>
<name>A0A6C0HT59_9ZZZZ</name>
<dbReference type="GO" id="GO:0003677">
    <property type="term" value="F:DNA binding"/>
    <property type="evidence" value="ECO:0007669"/>
    <property type="project" value="InterPro"/>
</dbReference>
<accession>A0A6C0HT59</accession>
<protein>
    <submittedName>
        <fullName evidence="1">Uncharacterized protein</fullName>
    </submittedName>
</protein>
<dbReference type="Pfam" id="PF19060">
    <property type="entry name" value="DVNP"/>
    <property type="match status" value="1"/>
</dbReference>
<dbReference type="EMBL" id="MN740010">
    <property type="protein sequence ID" value="QHT83580.1"/>
    <property type="molecule type" value="Genomic_DNA"/>
</dbReference>